<keyword evidence="1" id="KW-0732">Signal</keyword>
<dbReference type="OrthoDB" id="6350391at2759"/>
<dbReference type="PANTHER" id="PTHR19143">
    <property type="entry name" value="FIBRINOGEN/TENASCIN/ANGIOPOEITIN"/>
    <property type="match status" value="1"/>
</dbReference>
<accession>A0A084WCU9</accession>
<dbReference type="InterPro" id="IPR014716">
    <property type="entry name" value="Fibrinogen_a/b/g_C_1"/>
</dbReference>
<dbReference type="EnsemblMetazoa" id="ASIC016164-RA">
    <property type="protein sequence ID" value="ASIC016164-PA"/>
    <property type="gene ID" value="ASIC016164"/>
</dbReference>
<dbReference type="GO" id="GO:0005615">
    <property type="term" value="C:extracellular space"/>
    <property type="evidence" value="ECO:0007669"/>
    <property type="project" value="TreeGrafter"/>
</dbReference>
<evidence type="ECO:0000259" key="2">
    <source>
        <dbReference type="PROSITE" id="PS51406"/>
    </source>
</evidence>
<dbReference type="InterPro" id="IPR036056">
    <property type="entry name" value="Fibrinogen-like_C"/>
</dbReference>
<organism evidence="3">
    <name type="scientific">Anopheles sinensis</name>
    <name type="common">Mosquito</name>
    <dbReference type="NCBI Taxonomy" id="74873"/>
    <lineage>
        <taxon>Eukaryota</taxon>
        <taxon>Metazoa</taxon>
        <taxon>Ecdysozoa</taxon>
        <taxon>Arthropoda</taxon>
        <taxon>Hexapoda</taxon>
        <taxon>Insecta</taxon>
        <taxon>Pterygota</taxon>
        <taxon>Neoptera</taxon>
        <taxon>Endopterygota</taxon>
        <taxon>Diptera</taxon>
        <taxon>Nematocera</taxon>
        <taxon>Culicoidea</taxon>
        <taxon>Culicidae</taxon>
        <taxon>Anophelinae</taxon>
        <taxon>Anopheles</taxon>
    </lineage>
</organism>
<dbReference type="STRING" id="74873.A0A084WCU9"/>
<gene>
    <name evidence="3" type="ORF">ZHAS_00016164</name>
</gene>
<evidence type="ECO:0000313" key="5">
    <source>
        <dbReference type="Proteomes" id="UP000030765"/>
    </source>
</evidence>
<reference evidence="3 5" key="1">
    <citation type="journal article" date="2014" name="BMC Genomics">
        <title>Genome sequence of Anopheles sinensis provides insight into genetics basis of mosquito competence for malaria parasites.</title>
        <authorList>
            <person name="Zhou D."/>
            <person name="Zhang D."/>
            <person name="Ding G."/>
            <person name="Shi L."/>
            <person name="Hou Q."/>
            <person name="Ye Y."/>
            <person name="Xu Y."/>
            <person name="Zhou H."/>
            <person name="Xiong C."/>
            <person name="Li S."/>
            <person name="Yu J."/>
            <person name="Hong S."/>
            <person name="Yu X."/>
            <person name="Zou P."/>
            <person name="Chen C."/>
            <person name="Chang X."/>
            <person name="Wang W."/>
            <person name="Lv Y."/>
            <person name="Sun Y."/>
            <person name="Ma L."/>
            <person name="Shen B."/>
            <person name="Zhu C."/>
        </authorList>
    </citation>
    <scope>NUCLEOTIDE SEQUENCE [LARGE SCALE GENOMIC DNA]</scope>
</reference>
<name>A0A084WCU9_ANOSI</name>
<dbReference type="InterPro" id="IPR002181">
    <property type="entry name" value="Fibrinogen_a/b/g_C_dom"/>
</dbReference>
<evidence type="ECO:0000313" key="4">
    <source>
        <dbReference type="EnsemblMetazoa" id="ASIC016164-PA"/>
    </source>
</evidence>
<sequence>MTLISLVCCVSAVLLVVSPSMGRELPIGQLAAPSISHHNVHHHAAGHHRAHPKSCLDVPHRASGVYSIQPEWPFRDPILVYCDQEYETGGWAVIQRRFDGKLSFERPEMDYRYGFGNLDGEFWLGLENIYRLLNEAPHELLVLLEDFNGNTSYARYDQFEIQKSEYYKIPQYTIRKCESYQGTAGNGWPLLIYNDAFKRGFSFSLWQGDKR</sequence>
<dbReference type="PANTHER" id="PTHR19143:SF327">
    <property type="entry name" value="FI21813P1-RELATED"/>
    <property type="match status" value="1"/>
</dbReference>
<keyword evidence="5" id="KW-1185">Reference proteome</keyword>
<evidence type="ECO:0000313" key="3">
    <source>
        <dbReference type="EMBL" id="KFB48043.1"/>
    </source>
</evidence>
<dbReference type="Proteomes" id="UP000030765">
    <property type="component" value="Unassembled WGS sequence"/>
</dbReference>
<dbReference type="PROSITE" id="PS51406">
    <property type="entry name" value="FIBRINOGEN_C_2"/>
    <property type="match status" value="1"/>
</dbReference>
<feature type="domain" description="Fibrinogen C-terminal" evidence="2">
    <location>
        <begin position="46"/>
        <end position="211"/>
    </location>
</feature>
<dbReference type="VEuPathDB" id="VectorBase:ASIC016164"/>
<dbReference type="EMBL" id="ATLV01022886">
    <property type="status" value="NOT_ANNOTATED_CDS"/>
    <property type="molecule type" value="Genomic_DNA"/>
</dbReference>
<feature type="chain" id="PRO_5001784882" evidence="1">
    <location>
        <begin position="23"/>
        <end position="211"/>
    </location>
</feature>
<dbReference type="Gene3D" id="3.90.215.10">
    <property type="entry name" value="Gamma Fibrinogen, chain A, domain 1"/>
    <property type="match status" value="1"/>
</dbReference>
<feature type="signal peptide" evidence="1">
    <location>
        <begin position="1"/>
        <end position="22"/>
    </location>
</feature>
<dbReference type="SUPFAM" id="SSF56496">
    <property type="entry name" value="Fibrinogen C-terminal domain-like"/>
    <property type="match status" value="1"/>
</dbReference>
<dbReference type="AlphaFoldDB" id="A0A084WCU9"/>
<protein>
    <submittedName>
        <fullName evidence="3">AGAP004917-PA-like protein</fullName>
    </submittedName>
    <submittedName>
        <fullName evidence="4">Fibrinogen C-terminal domain-containing protein</fullName>
    </submittedName>
</protein>
<dbReference type="Pfam" id="PF00147">
    <property type="entry name" value="Fibrinogen_C"/>
    <property type="match status" value="1"/>
</dbReference>
<proteinExistence type="predicted"/>
<dbReference type="SMART" id="SM00186">
    <property type="entry name" value="FBG"/>
    <property type="match status" value="1"/>
</dbReference>
<dbReference type="VEuPathDB" id="VectorBase:ASIS003448"/>
<dbReference type="InterPro" id="IPR050373">
    <property type="entry name" value="Fibrinogen_C-term_domain"/>
</dbReference>
<dbReference type="EMBL" id="KE525337">
    <property type="protein sequence ID" value="KFB48043.1"/>
    <property type="molecule type" value="Genomic_DNA"/>
</dbReference>
<evidence type="ECO:0000256" key="1">
    <source>
        <dbReference type="SAM" id="SignalP"/>
    </source>
</evidence>
<reference evidence="4" key="2">
    <citation type="submission" date="2020-05" db="UniProtKB">
        <authorList>
            <consortium name="EnsemblMetazoa"/>
        </authorList>
    </citation>
    <scope>IDENTIFICATION</scope>
</reference>